<dbReference type="EMBL" id="AKFT01000183">
    <property type="protein sequence ID" value="EJF38976.1"/>
    <property type="molecule type" value="Genomic_DNA"/>
</dbReference>
<sequence>MPDTPPPPVLSDVIDVGSWARFSPSLAIFIDEQIRCHRLPDDLDVDRGLAVRLVAPAPVITESDLLESEGRRSGLWSLRRKRSPRLPSPEAPGIVLMGKDDCVEMRAPALDTEGRVLLGDDACAQLTALGWARREDRLMRTVEDGRTAAEVVTRVLIEVLRVAHPADLSWLVLEQSC</sequence>
<feature type="domain" description="TY-Chap N-terminal" evidence="1">
    <location>
        <begin position="89"/>
        <end position="168"/>
    </location>
</feature>
<organism evidence="2 3">
    <name type="scientific">Actinomyces massiliensis F0489</name>
    <dbReference type="NCBI Taxonomy" id="1125718"/>
    <lineage>
        <taxon>Bacteria</taxon>
        <taxon>Bacillati</taxon>
        <taxon>Actinomycetota</taxon>
        <taxon>Actinomycetes</taxon>
        <taxon>Actinomycetales</taxon>
        <taxon>Actinomycetaceae</taxon>
        <taxon>Actinomyces</taxon>
    </lineage>
</organism>
<keyword evidence="3" id="KW-1185">Reference proteome</keyword>
<proteinExistence type="predicted"/>
<dbReference type="PATRIC" id="fig|1125718.3.peg.2352"/>
<dbReference type="OrthoDB" id="3257997at2"/>
<dbReference type="Proteomes" id="UP000002941">
    <property type="component" value="Unassembled WGS sequence"/>
</dbReference>
<name>J0WRA9_9ACTO</name>
<gene>
    <name evidence="2" type="ORF">HMPREF1318_1109</name>
</gene>
<evidence type="ECO:0000313" key="3">
    <source>
        <dbReference type="Proteomes" id="UP000002941"/>
    </source>
</evidence>
<evidence type="ECO:0000259" key="1">
    <source>
        <dbReference type="Pfam" id="PF22552"/>
    </source>
</evidence>
<protein>
    <recommendedName>
        <fullName evidence="1">TY-Chap N-terminal domain-containing protein</fullName>
    </recommendedName>
</protein>
<evidence type="ECO:0000313" key="2">
    <source>
        <dbReference type="EMBL" id="EJF38976.1"/>
    </source>
</evidence>
<accession>J0WRA9</accession>
<comment type="caution">
    <text evidence="2">The sequence shown here is derived from an EMBL/GenBank/DDBJ whole genome shotgun (WGS) entry which is preliminary data.</text>
</comment>
<dbReference type="InterPro" id="IPR054344">
    <property type="entry name" value="TY-Chap_N"/>
</dbReference>
<dbReference type="eggNOG" id="ENOG50314DP">
    <property type="taxonomic scope" value="Bacteria"/>
</dbReference>
<dbReference type="AlphaFoldDB" id="J0WRA9"/>
<dbReference type="RefSeq" id="WP_008732840.1">
    <property type="nucleotide sequence ID" value="NZ_AKFT01000183.1"/>
</dbReference>
<reference evidence="2 3" key="1">
    <citation type="submission" date="2012-05" db="EMBL/GenBank/DDBJ databases">
        <authorList>
            <person name="Harkins D.M."/>
            <person name="Madupu R."/>
            <person name="Durkin A.S."/>
            <person name="Torralba M."/>
            <person name="Methe B."/>
            <person name="Sutton G.G."/>
            <person name="Nelson K.E."/>
        </authorList>
    </citation>
    <scope>NUCLEOTIDE SEQUENCE [LARGE SCALE GENOMIC DNA]</scope>
    <source>
        <strain evidence="2 3">F0489</strain>
    </source>
</reference>
<dbReference type="Pfam" id="PF22552">
    <property type="entry name" value="TY-Chap3"/>
    <property type="match status" value="1"/>
</dbReference>